<evidence type="ECO:0000313" key="7">
    <source>
        <dbReference type="Proteomes" id="UP000026962"/>
    </source>
</evidence>
<reference evidence="6" key="1">
    <citation type="submission" date="2015-04" db="UniProtKB">
        <authorList>
            <consortium name="EnsemblPlants"/>
        </authorList>
    </citation>
    <scope>IDENTIFICATION</scope>
</reference>
<dbReference type="OMA" id="NKPNPGQ"/>
<dbReference type="InterPro" id="IPR015202">
    <property type="entry name" value="GO-like_E_set"/>
</dbReference>
<dbReference type="InterPro" id="IPR009880">
    <property type="entry name" value="Glyoxal_oxidase_N"/>
</dbReference>
<reference evidence="6" key="2">
    <citation type="submission" date="2018-05" db="EMBL/GenBank/DDBJ databases">
        <title>OpunRS2 (Oryza punctata Reference Sequence Version 2).</title>
        <authorList>
            <person name="Zhang J."/>
            <person name="Kudrna D."/>
            <person name="Lee S."/>
            <person name="Talag J."/>
            <person name="Welchert J."/>
            <person name="Wing R.A."/>
        </authorList>
    </citation>
    <scope>NUCLEOTIDE SEQUENCE [LARGE SCALE GENOMIC DNA]</scope>
</reference>
<keyword evidence="1 3" id="KW-0732">Signal</keyword>
<evidence type="ECO:0000313" key="6">
    <source>
        <dbReference type="EnsemblPlants" id="OPUNC05G23070.1"/>
    </source>
</evidence>
<dbReference type="eggNOG" id="ENOG502QS5Z">
    <property type="taxonomic scope" value="Eukaryota"/>
</dbReference>
<evidence type="ECO:0000256" key="2">
    <source>
        <dbReference type="SAM" id="MobiDB-lite"/>
    </source>
</evidence>
<proteinExistence type="predicted"/>
<dbReference type="InterPro" id="IPR011043">
    <property type="entry name" value="Gal_Oxase/kelch_b-propeller"/>
</dbReference>
<dbReference type="Gene3D" id="2.130.10.80">
    <property type="entry name" value="Galactose oxidase/kelch, beta-propeller"/>
    <property type="match status" value="1"/>
</dbReference>
<dbReference type="Proteomes" id="UP000026962">
    <property type="component" value="Chromosome 5"/>
</dbReference>
<dbReference type="PANTHER" id="PTHR32208:SF104">
    <property type="entry name" value="OS05G0559000 PROTEIN"/>
    <property type="match status" value="1"/>
</dbReference>
<organism evidence="6">
    <name type="scientific">Oryza punctata</name>
    <name type="common">Red rice</name>
    <dbReference type="NCBI Taxonomy" id="4537"/>
    <lineage>
        <taxon>Eukaryota</taxon>
        <taxon>Viridiplantae</taxon>
        <taxon>Streptophyta</taxon>
        <taxon>Embryophyta</taxon>
        <taxon>Tracheophyta</taxon>
        <taxon>Spermatophyta</taxon>
        <taxon>Magnoliopsida</taxon>
        <taxon>Liliopsida</taxon>
        <taxon>Poales</taxon>
        <taxon>Poaceae</taxon>
        <taxon>BOP clade</taxon>
        <taxon>Oryzoideae</taxon>
        <taxon>Oryzeae</taxon>
        <taxon>Oryzinae</taxon>
        <taxon>Oryza</taxon>
    </lineage>
</organism>
<dbReference type="STRING" id="4537.A0A0E0L5M7"/>
<sequence length="659" mass="71905">MGSWSLLRAAVLAVALLLLANSGEAFFDFFNIFRPRSESDYFQNAFDGSQEQVMPKPKSKPKPKIEQEEDGAAPATATGLTKVPPLGAPSKAALDTIVLPVDDSAGPAGSWTIVSENSGVSAMHLAVMRHGKAVMFDTSTTGRSLMRLPMDNCRADPRAKKEGTMDCWAHAVEFDYNTGAPRSLKIATDTWCSSGAFDADGNLIQTGGYFEGDKAVRRLDACDTCDWREYPNSFAEGRWYATQQVLPDGRFIVFGGRRAFSYEFVPQPGMTNGQSIQFPLLRETTDDVENNLYPFVNLLPDGNLFVFANDRSVIFDHRTGKVVRELPKLAGGGRNHPASAMSAMLPLDLRNLTRGADPEPEVIVCGGALKTAFRLGENNTYQPTLRDCARINLAKIDAVWAVEAMPVGRVMGDLLVLPTGDLLMLNGAAKGSSGWGFARQPILSPILYSPWHPEGSRFRPLASSTVARMYHSTSAVLPDATVLVAGGNTNAAYNFSGVDFPTEVRVERFAPPYLSKEVTGNRAVIDVASLPPGGMRYGTKFTFRFHTPVEAVVEGDVRVTMYAPPFTTHGYSMNQRLLVLPVAGFAGQGQMYELTVDTPWKPELAPPGYYLVFVVAKDGVSAFQNGGTCKQYDTDGIWRARSLLIHMKIFTKSFLISIL</sequence>
<dbReference type="InterPro" id="IPR013783">
    <property type="entry name" value="Ig-like_fold"/>
</dbReference>
<evidence type="ECO:0008006" key="8">
    <source>
        <dbReference type="Google" id="ProtNLM"/>
    </source>
</evidence>
<feature type="region of interest" description="Disordered" evidence="2">
    <location>
        <begin position="46"/>
        <end position="84"/>
    </location>
</feature>
<protein>
    <recommendedName>
        <fullName evidence="8">Galactose oxidase-like Early set domain-containing protein</fullName>
    </recommendedName>
</protein>
<dbReference type="SUPFAM" id="SSF50965">
    <property type="entry name" value="Galactose oxidase, central domain"/>
    <property type="match status" value="1"/>
</dbReference>
<dbReference type="Pfam" id="PF09118">
    <property type="entry name" value="GO-like_E_set"/>
    <property type="match status" value="1"/>
</dbReference>
<evidence type="ECO:0000256" key="1">
    <source>
        <dbReference type="ARBA" id="ARBA00022729"/>
    </source>
</evidence>
<name>A0A0E0L5M7_ORYPU</name>
<dbReference type="AlphaFoldDB" id="A0A0E0L5M7"/>
<dbReference type="SUPFAM" id="SSF81296">
    <property type="entry name" value="E set domains"/>
    <property type="match status" value="1"/>
</dbReference>
<dbReference type="EnsemblPlants" id="OPUNC05G23070.1">
    <property type="protein sequence ID" value="OPUNC05G23070.1"/>
    <property type="gene ID" value="OPUNC05G23070"/>
</dbReference>
<evidence type="ECO:0000259" key="4">
    <source>
        <dbReference type="Pfam" id="PF07250"/>
    </source>
</evidence>
<feature type="chain" id="PRO_5002365835" description="Galactose oxidase-like Early set domain-containing protein" evidence="3">
    <location>
        <begin position="26"/>
        <end position="659"/>
    </location>
</feature>
<dbReference type="HOGENOM" id="CLU_009630_0_0_1"/>
<dbReference type="Pfam" id="PF07250">
    <property type="entry name" value="Glyoxal_oxid_N"/>
    <property type="match status" value="1"/>
</dbReference>
<feature type="signal peptide" evidence="3">
    <location>
        <begin position="1"/>
        <end position="25"/>
    </location>
</feature>
<dbReference type="InterPro" id="IPR014756">
    <property type="entry name" value="Ig_E-set"/>
</dbReference>
<feature type="domain" description="Glyoxal oxidase N-terminal" evidence="4">
    <location>
        <begin position="123"/>
        <end position="513"/>
    </location>
</feature>
<dbReference type="Gramene" id="OPUNC05G23070.1">
    <property type="protein sequence ID" value="OPUNC05G23070.1"/>
    <property type="gene ID" value="OPUNC05G23070"/>
</dbReference>
<dbReference type="InterPro" id="IPR037293">
    <property type="entry name" value="Gal_Oxidase_central_sf"/>
</dbReference>
<feature type="domain" description="Galactose oxidase-like Early set" evidence="5">
    <location>
        <begin position="532"/>
        <end position="620"/>
    </location>
</feature>
<dbReference type="Gene3D" id="2.60.40.10">
    <property type="entry name" value="Immunoglobulins"/>
    <property type="match status" value="1"/>
</dbReference>
<dbReference type="CDD" id="cd02851">
    <property type="entry name" value="E_set_GO_C"/>
    <property type="match status" value="1"/>
</dbReference>
<dbReference type="PANTHER" id="PTHR32208">
    <property type="entry name" value="SECRETED PROTEIN-RELATED"/>
    <property type="match status" value="1"/>
</dbReference>
<evidence type="ECO:0000256" key="3">
    <source>
        <dbReference type="SAM" id="SignalP"/>
    </source>
</evidence>
<keyword evidence="7" id="KW-1185">Reference proteome</keyword>
<evidence type="ECO:0000259" key="5">
    <source>
        <dbReference type="Pfam" id="PF09118"/>
    </source>
</evidence>
<accession>A0A0E0L5M7</accession>